<keyword evidence="2" id="KW-1185">Reference proteome</keyword>
<protein>
    <submittedName>
        <fullName evidence="1">Uncharacterized protein</fullName>
    </submittedName>
</protein>
<organism evidence="1 2">
    <name type="scientific">Nesidiocoris tenuis</name>
    <dbReference type="NCBI Taxonomy" id="355587"/>
    <lineage>
        <taxon>Eukaryota</taxon>
        <taxon>Metazoa</taxon>
        <taxon>Ecdysozoa</taxon>
        <taxon>Arthropoda</taxon>
        <taxon>Hexapoda</taxon>
        <taxon>Insecta</taxon>
        <taxon>Pterygota</taxon>
        <taxon>Neoptera</taxon>
        <taxon>Paraneoptera</taxon>
        <taxon>Hemiptera</taxon>
        <taxon>Heteroptera</taxon>
        <taxon>Panheteroptera</taxon>
        <taxon>Cimicomorpha</taxon>
        <taxon>Miridae</taxon>
        <taxon>Dicyphina</taxon>
        <taxon>Nesidiocoris</taxon>
    </lineage>
</organism>
<proteinExistence type="predicted"/>
<sequence>MMSTVSRFGTRYSLRSNARDTKSKTHELKAEILDHLERVYILIPYHATVLDAKYRRITNVGPPTGGSDAVNQTYVWDNTLYYRKPLNSYDSKKRRIINVAPPKEKDDAVNLEFLQAELQRLRAELAAKG</sequence>
<dbReference type="EMBL" id="AP028909">
    <property type="protein sequence ID" value="BES89647.1"/>
    <property type="molecule type" value="Genomic_DNA"/>
</dbReference>
<evidence type="ECO:0000313" key="1">
    <source>
        <dbReference type="EMBL" id="BES89647.1"/>
    </source>
</evidence>
<gene>
    <name evidence="1" type="ORF">NTJ_02455</name>
</gene>
<name>A0ABN7AH28_9HEMI</name>
<reference evidence="1 2" key="1">
    <citation type="submission" date="2023-09" db="EMBL/GenBank/DDBJ databases">
        <title>Nesidiocoris tenuis whole genome shotgun sequence.</title>
        <authorList>
            <person name="Shibata T."/>
            <person name="Shimoda M."/>
            <person name="Kobayashi T."/>
            <person name="Uehara T."/>
        </authorList>
    </citation>
    <scope>NUCLEOTIDE SEQUENCE [LARGE SCALE GENOMIC DNA]</scope>
    <source>
        <strain evidence="1 2">Japan</strain>
    </source>
</reference>
<accession>A0ABN7AH28</accession>
<evidence type="ECO:0000313" key="2">
    <source>
        <dbReference type="Proteomes" id="UP001307889"/>
    </source>
</evidence>
<dbReference type="Proteomes" id="UP001307889">
    <property type="component" value="Chromosome 1"/>
</dbReference>